<name>A0A0M3J687_ANISI</name>
<reference evidence="3" key="1">
    <citation type="submission" date="2017-02" db="UniProtKB">
        <authorList>
            <consortium name="WormBaseParasite"/>
        </authorList>
    </citation>
    <scope>IDENTIFICATION</scope>
</reference>
<evidence type="ECO:0000313" key="3">
    <source>
        <dbReference type="WBParaSite" id="ASIM_0000307201-mRNA-1"/>
    </source>
</evidence>
<evidence type="ECO:0000313" key="1">
    <source>
        <dbReference type="EMBL" id="VDK20836.1"/>
    </source>
</evidence>
<dbReference type="WBParaSite" id="ASIM_0000307201-mRNA-1">
    <property type="protein sequence ID" value="ASIM_0000307201-mRNA-1"/>
    <property type="gene ID" value="ASIM_0000307201"/>
</dbReference>
<organism evidence="3">
    <name type="scientific">Anisakis simplex</name>
    <name type="common">Herring worm</name>
    <dbReference type="NCBI Taxonomy" id="6269"/>
    <lineage>
        <taxon>Eukaryota</taxon>
        <taxon>Metazoa</taxon>
        <taxon>Ecdysozoa</taxon>
        <taxon>Nematoda</taxon>
        <taxon>Chromadorea</taxon>
        <taxon>Rhabditida</taxon>
        <taxon>Spirurina</taxon>
        <taxon>Ascaridomorpha</taxon>
        <taxon>Ascaridoidea</taxon>
        <taxon>Anisakidae</taxon>
        <taxon>Anisakis</taxon>
        <taxon>Anisakis simplex complex</taxon>
    </lineage>
</organism>
<proteinExistence type="predicted"/>
<dbReference type="AlphaFoldDB" id="A0A0M3J687"/>
<sequence length="85" mass="9672">MWTVDGFWAVECEISMGFGLSNAKYRWVLSCRMWNLLEVEVEAAEFDEVDELRSELAGVVGWLVSMRDYPMEGTIYKGWVGVGAV</sequence>
<gene>
    <name evidence="1" type="ORF">ASIM_LOCUS2919</name>
</gene>
<keyword evidence="2" id="KW-1185">Reference proteome</keyword>
<evidence type="ECO:0000313" key="2">
    <source>
        <dbReference type="Proteomes" id="UP000267096"/>
    </source>
</evidence>
<dbReference type="Proteomes" id="UP000267096">
    <property type="component" value="Unassembled WGS sequence"/>
</dbReference>
<reference evidence="1 2" key="2">
    <citation type="submission" date="2018-11" db="EMBL/GenBank/DDBJ databases">
        <authorList>
            <consortium name="Pathogen Informatics"/>
        </authorList>
    </citation>
    <scope>NUCLEOTIDE SEQUENCE [LARGE SCALE GENOMIC DNA]</scope>
</reference>
<protein>
    <submittedName>
        <fullName evidence="3">Ovule protein</fullName>
    </submittedName>
</protein>
<dbReference type="EMBL" id="UYRR01004189">
    <property type="protein sequence ID" value="VDK20836.1"/>
    <property type="molecule type" value="Genomic_DNA"/>
</dbReference>
<accession>A0A0M3J687</accession>